<comment type="subcellular location">
    <subcellularLocation>
        <location evidence="1 4">Cell outer membrane</location>
    </subcellularLocation>
</comment>
<proteinExistence type="inferred from homology"/>
<dbReference type="Pfam" id="PF07715">
    <property type="entry name" value="Plug"/>
    <property type="match status" value="1"/>
</dbReference>
<dbReference type="InterPro" id="IPR037066">
    <property type="entry name" value="Plug_dom_sf"/>
</dbReference>
<name>A0ABY4U5G7_9SPHN</name>
<dbReference type="Pfam" id="PF00593">
    <property type="entry name" value="TonB_dep_Rec_b-barrel"/>
    <property type="match status" value="1"/>
</dbReference>
<dbReference type="InterPro" id="IPR010104">
    <property type="entry name" value="TonB_rcpt_bac"/>
</dbReference>
<comment type="similarity">
    <text evidence="4">Belongs to the TonB-dependent receptor family.</text>
</comment>
<dbReference type="Gene3D" id="2.170.130.10">
    <property type="entry name" value="TonB-dependent receptor, plug domain"/>
    <property type="match status" value="1"/>
</dbReference>
<organism evidence="7 8">
    <name type="scientific">Qipengyuania citrea</name>
    <dbReference type="NCBI Taxonomy" id="225971"/>
    <lineage>
        <taxon>Bacteria</taxon>
        <taxon>Pseudomonadati</taxon>
        <taxon>Pseudomonadota</taxon>
        <taxon>Alphaproteobacteria</taxon>
        <taxon>Sphingomonadales</taxon>
        <taxon>Erythrobacteraceae</taxon>
        <taxon>Qipengyuania</taxon>
    </lineage>
</organism>
<dbReference type="InterPro" id="IPR036942">
    <property type="entry name" value="Beta-barrel_TonB_sf"/>
</dbReference>
<evidence type="ECO:0000256" key="3">
    <source>
        <dbReference type="ARBA" id="ARBA00023237"/>
    </source>
</evidence>
<dbReference type="EMBL" id="CP098494">
    <property type="protein sequence ID" value="USA60071.1"/>
    <property type="molecule type" value="Genomic_DNA"/>
</dbReference>
<keyword evidence="8" id="KW-1185">Reference proteome</keyword>
<evidence type="ECO:0000256" key="4">
    <source>
        <dbReference type="RuleBase" id="RU003357"/>
    </source>
</evidence>
<dbReference type="Gene3D" id="2.40.170.20">
    <property type="entry name" value="TonB-dependent receptor, beta-barrel domain"/>
    <property type="match status" value="1"/>
</dbReference>
<reference evidence="7 8" key="1">
    <citation type="submission" date="2022-06" db="EMBL/GenBank/DDBJ databases">
        <authorList>
            <person name="Liu G."/>
        </authorList>
    </citation>
    <scope>NUCLEOTIDE SEQUENCE [LARGE SCALE GENOMIC DNA]</scope>
    <source>
        <strain evidence="7 8">E4</strain>
    </source>
</reference>
<dbReference type="RefSeq" id="WP_301641258.1">
    <property type="nucleotide sequence ID" value="NZ_CP098494.1"/>
</dbReference>
<keyword evidence="4" id="KW-0798">TonB box</keyword>
<keyword evidence="3" id="KW-0998">Cell outer membrane</keyword>
<dbReference type="SUPFAM" id="SSF56935">
    <property type="entry name" value="Porins"/>
    <property type="match status" value="1"/>
</dbReference>
<accession>A0ABY4U5G7</accession>
<dbReference type="InterPro" id="IPR000531">
    <property type="entry name" value="Beta-barrel_TonB"/>
</dbReference>
<evidence type="ECO:0000256" key="2">
    <source>
        <dbReference type="ARBA" id="ARBA00023136"/>
    </source>
</evidence>
<dbReference type="Proteomes" id="UP001056619">
    <property type="component" value="Chromosome"/>
</dbReference>
<keyword evidence="7" id="KW-0675">Receptor</keyword>
<evidence type="ECO:0000259" key="6">
    <source>
        <dbReference type="Pfam" id="PF07715"/>
    </source>
</evidence>
<evidence type="ECO:0000313" key="7">
    <source>
        <dbReference type="EMBL" id="USA60071.1"/>
    </source>
</evidence>
<dbReference type="InterPro" id="IPR012910">
    <property type="entry name" value="Plug_dom"/>
</dbReference>
<protein>
    <submittedName>
        <fullName evidence="7">TonB-dependent receptor</fullName>
    </submittedName>
</protein>
<dbReference type="NCBIfam" id="TIGR01782">
    <property type="entry name" value="TonB-Xanth-Caul"/>
    <property type="match status" value="1"/>
</dbReference>
<dbReference type="PANTHER" id="PTHR40980:SF3">
    <property type="entry name" value="TONB-DEPENDENT RECEPTOR-LIKE BETA-BARREL DOMAIN-CONTAINING PROTEIN"/>
    <property type="match status" value="1"/>
</dbReference>
<gene>
    <name evidence="7" type="ORF">NCF85_08020</name>
</gene>
<evidence type="ECO:0000259" key="5">
    <source>
        <dbReference type="Pfam" id="PF00593"/>
    </source>
</evidence>
<evidence type="ECO:0000313" key="8">
    <source>
        <dbReference type="Proteomes" id="UP001056619"/>
    </source>
</evidence>
<evidence type="ECO:0000256" key="1">
    <source>
        <dbReference type="ARBA" id="ARBA00004442"/>
    </source>
</evidence>
<sequence length="902" mass="99588">MAQVTKDETTGTDVDAAQQQAVNADSVIVVQGYRQALESQQSIRRESEQIVDAIVADDIGKLPDIAVSDTAARIPGVQVERGGGEAGRVLVRGLPDYTTTYNGREIFTAETRSVALQDFPSGLIGAIEVFKTSTADLVEPGLAGVINVRSRRPFDFDGFEVAGSVWGLYTHQADEIAPNGNILVTNRWSSGESEFGALIGFSYTNLKYLDSTRSNTDFVAGGGPDGTRFPDIQRITYGEGDRERPSINFALQWSPNPDLELYVEGLWQGFRNRVSDRETSVPLWGGSGFSDFETQDGRPDLLESGTVTNPFRPDGFQGGTYNKTDTYQVAIGGSWDAGPLQVAADLAYTDSTFTGSTASVDFAFAEPQTVTFDTDIEGGDGGPEFSFANFDPSNPANYVYRGFYEEAQQATGQDIQARLDFDYETDWAILPTIEFGVRYTDREAHREFGNRYWAFEDRRLPFSAVPLDYQLFDPGFRGSNAQSGYRNWLSPTYESIRDNLVELRQFNQGLGGTAFGVNSDEAPPPDPLQTWDADEQNFAGYLQSRFEFDLGGDVIVDGVIGLRYVKTELDLSGTQLVIPAGGGTGVLTPTTVDREFEDWLPNVNARIRFTPEFQARLAYTQTRTRPNFIDLRASGTLDQPPTCLDQTPVPENCFQTGGGGNPFLDPLLSDNFDAALEYYFSRTGFITASVFHREMEGFIENSVFQGTTPDGIPLRLNAPINSGSGKISGFELQASTFFDFIGLPQFGVQGNLTHLDASADFSYDEGFVNGERRVDVVNRELLGVSDWSYNLIGMFEAEGLSARLAYNWRSDFPLTYQRRGDHLYTEEADSVSRLDLSVSYDLFDNFTIFGDWTNILGDPFTSTLTRTDVAPPNGEPTGFVATFPRVVRYEETTVSAGIRFRF</sequence>
<dbReference type="PANTHER" id="PTHR40980">
    <property type="entry name" value="PLUG DOMAIN-CONTAINING PROTEIN"/>
    <property type="match status" value="1"/>
</dbReference>
<feature type="domain" description="TonB-dependent receptor plug" evidence="6">
    <location>
        <begin position="45"/>
        <end position="143"/>
    </location>
</feature>
<keyword evidence="2 4" id="KW-0472">Membrane</keyword>
<feature type="domain" description="TonB-dependent receptor-like beta-barrel" evidence="5">
    <location>
        <begin position="378"/>
        <end position="854"/>
    </location>
</feature>